<dbReference type="EMBL" id="CP060784">
    <property type="protein sequence ID" value="QNP53724.1"/>
    <property type="molecule type" value="Genomic_DNA"/>
</dbReference>
<gene>
    <name evidence="2" type="ORF">H9L05_09380</name>
</gene>
<dbReference type="PANTHER" id="PTHR22642:SF2">
    <property type="entry name" value="PROTEIN LONG AFTER FAR-RED 3"/>
    <property type="match status" value="1"/>
</dbReference>
<name>A0A7H0GZK8_9BACT</name>
<sequence>MKHVLLGIWLVLGLGLRAQGQSARADMVLLNGKIFTADTARPSAEALAIRGERIVAVGTVAEISKLAGPKTRRIDLQGRVVTPGFNDAHNHFDPMPAGFRLAFTSMEPTWEETSQAIKAAVQKVPTGTWIFGTVGSKVVLDPQVTRTALDALAPNHPVLLGAFYGHGHIANTKALPLLQLDIEQPDPLGGKFERITGSRELNGRMHEYAEWRSNLVLAAQVPDSAAIRALRAMAAEATSYGITTIQLFSTMPIDRFVRLLTQANLPVRVHARPFPLTTPQGRETTELRKLLTPPLPKFGPRVQVSGLKWVLDGTPYERGAALRTAYRDRPSWKGELNFKEDEVAKMVQEGLDWKQPMLFHCAGDRAAEVVFNALEANDTNVNWPARRVRIEHGDGIIGDLIPRARRLGVVVVQNPTHFSEPALFGQRWGSKMQPLRSLLAAGIPVALGSDGPMSPFLNIMLAVINPANPAEAITSQQAVQAYTAGSAYAEFAEKDKGTLAVGKLADLAVLSQDIFAVPPPELPKTTSLLTMVGGKIVHDAKALK</sequence>
<dbReference type="InterPro" id="IPR033932">
    <property type="entry name" value="YtcJ-like"/>
</dbReference>
<evidence type="ECO:0000313" key="3">
    <source>
        <dbReference type="Proteomes" id="UP000516093"/>
    </source>
</evidence>
<dbReference type="InterPro" id="IPR011059">
    <property type="entry name" value="Metal-dep_hydrolase_composite"/>
</dbReference>
<dbReference type="CDD" id="cd01300">
    <property type="entry name" value="YtcJ_like"/>
    <property type="match status" value="1"/>
</dbReference>
<feature type="domain" description="Amidohydrolase 3" evidence="1">
    <location>
        <begin position="74"/>
        <end position="538"/>
    </location>
</feature>
<dbReference type="GO" id="GO:0016810">
    <property type="term" value="F:hydrolase activity, acting on carbon-nitrogen (but not peptide) bonds"/>
    <property type="evidence" value="ECO:0007669"/>
    <property type="project" value="InterPro"/>
</dbReference>
<dbReference type="SUPFAM" id="SSF51556">
    <property type="entry name" value="Metallo-dependent hydrolases"/>
    <property type="match status" value="1"/>
</dbReference>
<dbReference type="Gene3D" id="3.10.310.70">
    <property type="match status" value="1"/>
</dbReference>
<dbReference type="Gene3D" id="2.30.40.10">
    <property type="entry name" value="Urease, subunit C, domain 1"/>
    <property type="match status" value="1"/>
</dbReference>
<evidence type="ECO:0000259" key="1">
    <source>
        <dbReference type="Pfam" id="PF07969"/>
    </source>
</evidence>
<dbReference type="RefSeq" id="WP_187733933.1">
    <property type="nucleotide sequence ID" value="NZ_BMFN01000001.1"/>
</dbReference>
<dbReference type="KEGG" id="hqi:H9L05_09380"/>
<dbReference type="SUPFAM" id="SSF51338">
    <property type="entry name" value="Composite domain of metallo-dependent hydrolases"/>
    <property type="match status" value="1"/>
</dbReference>
<evidence type="ECO:0000313" key="2">
    <source>
        <dbReference type="EMBL" id="QNP53724.1"/>
    </source>
</evidence>
<dbReference type="AlphaFoldDB" id="A0A7H0GZK8"/>
<keyword evidence="3" id="KW-1185">Reference proteome</keyword>
<protein>
    <submittedName>
        <fullName evidence="2">Amidohydrolase</fullName>
    </submittedName>
</protein>
<dbReference type="Proteomes" id="UP000516093">
    <property type="component" value="Chromosome"/>
</dbReference>
<dbReference type="InterPro" id="IPR032466">
    <property type="entry name" value="Metal_Hydrolase"/>
</dbReference>
<reference evidence="2 3" key="1">
    <citation type="submission" date="2020-08" db="EMBL/GenBank/DDBJ databases">
        <title>Genome sequence of Hymenobacter qilianensis JCM 19763T.</title>
        <authorList>
            <person name="Hyun D.-W."/>
            <person name="Bae J.-W."/>
        </authorList>
    </citation>
    <scope>NUCLEOTIDE SEQUENCE [LARGE SCALE GENOMIC DNA]</scope>
    <source>
        <strain evidence="2 3">JCM 19763</strain>
    </source>
</reference>
<proteinExistence type="predicted"/>
<dbReference type="PANTHER" id="PTHR22642">
    <property type="entry name" value="IMIDAZOLONEPROPIONASE"/>
    <property type="match status" value="1"/>
</dbReference>
<keyword evidence="2" id="KW-0378">Hydrolase</keyword>
<dbReference type="InterPro" id="IPR013108">
    <property type="entry name" value="Amidohydro_3"/>
</dbReference>
<dbReference type="Pfam" id="PF07969">
    <property type="entry name" value="Amidohydro_3"/>
    <property type="match status" value="1"/>
</dbReference>
<organism evidence="2 3">
    <name type="scientific">Hymenobacter qilianensis</name>
    <dbReference type="NCBI Taxonomy" id="1385715"/>
    <lineage>
        <taxon>Bacteria</taxon>
        <taxon>Pseudomonadati</taxon>
        <taxon>Bacteroidota</taxon>
        <taxon>Cytophagia</taxon>
        <taxon>Cytophagales</taxon>
        <taxon>Hymenobacteraceae</taxon>
        <taxon>Hymenobacter</taxon>
    </lineage>
</organism>
<accession>A0A7H0GZK8</accession>
<dbReference type="Gene3D" id="3.20.20.140">
    <property type="entry name" value="Metal-dependent hydrolases"/>
    <property type="match status" value="1"/>
</dbReference>